<accession>A0A9D1LGM4</accession>
<dbReference type="PANTHER" id="PTHR39087">
    <property type="entry name" value="UPF0104 MEMBRANE PROTEIN MJ1595"/>
    <property type="match status" value="1"/>
</dbReference>
<evidence type="ECO:0000256" key="5">
    <source>
        <dbReference type="ARBA" id="ARBA00023136"/>
    </source>
</evidence>
<evidence type="ECO:0000313" key="8">
    <source>
        <dbReference type="Proteomes" id="UP000824076"/>
    </source>
</evidence>
<dbReference type="PANTHER" id="PTHR39087:SF2">
    <property type="entry name" value="UPF0104 MEMBRANE PROTEIN MJ1595"/>
    <property type="match status" value="1"/>
</dbReference>
<keyword evidence="5 6" id="KW-0472">Membrane</keyword>
<keyword evidence="3 6" id="KW-0812">Transmembrane</keyword>
<dbReference type="Proteomes" id="UP000824076">
    <property type="component" value="Unassembled WGS sequence"/>
</dbReference>
<comment type="caution">
    <text evidence="7">The sequence shown here is derived from an EMBL/GenBank/DDBJ whole genome shotgun (WGS) entry which is preliminary data.</text>
</comment>
<proteinExistence type="predicted"/>
<feature type="transmembrane region" description="Helical" evidence="6">
    <location>
        <begin position="138"/>
        <end position="156"/>
    </location>
</feature>
<evidence type="ECO:0000256" key="2">
    <source>
        <dbReference type="ARBA" id="ARBA00022475"/>
    </source>
</evidence>
<protein>
    <submittedName>
        <fullName evidence="7">Flippase-like domain-containing protein</fullName>
    </submittedName>
</protein>
<evidence type="ECO:0000256" key="4">
    <source>
        <dbReference type="ARBA" id="ARBA00022989"/>
    </source>
</evidence>
<dbReference type="NCBIfam" id="TIGR00374">
    <property type="entry name" value="flippase-like domain"/>
    <property type="match status" value="1"/>
</dbReference>
<dbReference type="InterPro" id="IPR022791">
    <property type="entry name" value="L-PG_synthase/AglD"/>
</dbReference>
<feature type="transmembrane region" description="Helical" evidence="6">
    <location>
        <begin position="256"/>
        <end position="274"/>
    </location>
</feature>
<evidence type="ECO:0000256" key="1">
    <source>
        <dbReference type="ARBA" id="ARBA00004651"/>
    </source>
</evidence>
<feature type="transmembrane region" description="Helical" evidence="6">
    <location>
        <begin position="313"/>
        <end position="336"/>
    </location>
</feature>
<organism evidence="7 8">
    <name type="scientific">Candidatus Limisoma intestinavium</name>
    <dbReference type="NCBI Taxonomy" id="2840856"/>
    <lineage>
        <taxon>Bacteria</taxon>
        <taxon>Pseudomonadati</taxon>
        <taxon>Bacteroidota</taxon>
        <taxon>Bacteroidia</taxon>
        <taxon>Bacteroidales</taxon>
        <taxon>Candidatus Limisoma</taxon>
    </lineage>
</organism>
<feature type="transmembrane region" description="Helical" evidence="6">
    <location>
        <begin position="12"/>
        <end position="33"/>
    </location>
</feature>
<evidence type="ECO:0000256" key="6">
    <source>
        <dbReference type="SAM" id="Phobius"/>
    </source>
</evidence>
<evidence type="ECO:0000256" key="3">
    <source>
        <dbReference type="ARBA" id="ARBA00022692"/>
    </source>
</evidence>
<gene>
    <name evidence="7" type="ORF">IAD18_04165</name>
</gene>
<keyword evidence="4 6" id="KW-1133">Transmembrane helix</keyword>
<dbReference type="AlphaFoldDB" id="A0A9D1LGM4"/>
<feature type="transmembrane region" description="Helical" evidence="6">
    <location>
        <begin position="53"/>
        <end position="70"/>
    </location>
</feature>
<name>A0A9D1LGM4_9BACT</name>
<dbReference type="GO" id="GO:0005886">
    <property type="term" value="C:plasma membrane"/>
    <property type="evidence" value="ECO:0007669"/>
    <property type="project" value="UniProtKB-SubCell"/>
</dbReference>
<reference evidence="7" key="2">
    <citation type="journal article" date="2021" name="PeerJ">
        <title>Extensive microbial diversity within the chicken gut microbiome revealed by metagenomics and culture.</title>
        <authorList>
            <person name="Gilroy R."/>
            <person name="Ravi A."/>
            <person name="Getino M."/>
            <person name="Pursley I."/>
            <person name="Horton D.L."/>
            <person name="Alikhan N.F."/>
            <person name="Baker D."/>
            <person name="Gharbi K."/>
            <person name="Hall N."/>
            <person name="Watson M."/>
            <person name="Adriaenssens E.M."/>
            <person name="Foster-Nyarko E."/>
            <person name="Jarju S."/>
            <person name="Secka A."/>
            <person name="Antonio M."/>
            <person name="Oren A."/>
            <person name="Chaudhuri R.R."/>
            <person name="La Ragione R."/>
            <person name="Hildebrand F."/>
            <person name="Pallen M.J."/>
        </authorList>
    </citation>
    <scope>NUCLEOTIDE SEQUENCE</scope>
    <source>
        <strain evidence="7">17073</strain>
    </source>
</reference>
<comment type="subcellular location">
    <subcellularLocation>
        <location evidence="1">Cell membrane</location>
        <topology evidence="1">Multi-pass membrane protein</topology>
    </subcellularLocation>
</comment>
<evidence type="ECO:0000313" key="7">
    <source>
        <dbReference type="EMBL" id="HIU38845.1"/>
    </source>
</evidence>
<feature type="transmembrane region" description="Helical" evidence="6">
    <location>
        <begin position="281"/>
        <end position="301"/>
    </location>
</feature>
<keyword evidence="2" id="KW-1003">Cell membrane</keyword>
<feature type="transmembrane region" description="Helical" evidence="6">
    <location>
        <begin position="228"/>
        <end position="250"/>
    </location>
</feature>
<feature type="transmembrane region" description="Helical" evidence="6">
    <location>
        <begin position="176"/>
        <end position="195"/>
    </location>
</feature>
<sequence>MKVEKAKLKQYFGYLCKIGIPIAVGVGLFYWLFDNVDIDRMKDALRNDVDYTWIGVMLVVSIFSHVFRALRWRLQLQALGIEAPLGVLVVSIFGTYAVNLVFPRLGEVWRCGYIARRQNASFTKVVGSMVADRLTDTLTVLVLTLVVMLLARHAFMQFLATFPQVEAGLSNLVSSPALWISLALAAIVIVVLFKAGKRNRFIQRIDNAIAGLWQGFYGITKMKGKGMFLLYTLLIWGCYFMQLYVCFFAFDFTRDLGILCALVCFVLSSISMGIPTNGGLGAWHIAVIFGLSLYGVGKFSFNSPDPEASAFAMLVWGAQTLLLVALGIYTYLYILFDKSGKTQKPSPANNESQN</sequence>
<reference evidence="7" key="1">
    <citation type="submission" date="2020-10" db="EMBL/GenBank/DDBJ databases">
        <authorList>
            <person name="Gilroy R."/>
        </authorList>
    </citation>
    <scope>NUCLEOTIDE SEQUENCE</scope>
    <source>
        <strain evidence="7">17073</strain>
    </source>
</reference>
<dbReference type="Pfam" id="PF03706">
    <property type="entry name" value="LPG_synthase_TM"/>
    <property type="match status" value="1"/>
</dbReference>
<dbReference type="EMBL" id="DVMS01000120">
    <property type="protein sequence ID" value="HIU38845.1"/>
    <property type="molecule type" value="Genomic_DNA"/>
</dbReference>